<dbReference type="AlphaFoldDB" id="A0A2D0L426"/>
<proteinExistence type="predicted"/>
<gene>
    <name evidence="1" type="ORF">Xkoz_03150</name>
</gene>
<dbReference type="Proteomes" id="UP000221101">
    <property type="component" value="Unassembled WGS sequence"/>
</dbReference>
<evidence type="ECO:0000313" key="1">
    <source>
        <dbReference type="EMBL" id="PHM70438.1"/>
    </source>
</evidence>
<protein>
    <submittedName>
        <fullName evidence="1">Uncharacterized protein</fullName>
    </submittedName>
</protein>
<comment type="caution">
    <text evidence="1">The sequence shown here is derived from an EMBL/GenBank/DDBJ whole genome shotgun (WGS) entry which is preliminary data.</text>
</comment>
<evidence type="ECO:0000313" key="2">
    <source>
        <dbReference type="Proteomes" id="UP000221101"/>
    </source>
</evidence>
<reference evidence="1 2" key="1">
    <citation type="journal article" date="2017" name="Nat. Microbiol.">
        <title>Natural product diversity associated with the nematode symbionts Photorhabdus and Xenorhabdus.</title>
        <authorList>
            <person name="Tobias N.J."/>
            <person name="Wolff H."/>
            <person name="Djahanschiri B."/>
            <person name="Grundmann F."/>
            <person name="Kronenwerth M."/>
            <person name="Shi Y.M."/>
            <person name="Simonyi S."/>
            <person name="Grun P."/>
            <person name="Shapiro-Ilan D."/>
            <person name="Pidot S.J."/>
            <person name="Stinear T.P."/>
            <person name="Ebersberger I."/>
            <person name="Bode H.B."/>
        </authorList>
    </citation>
    <scope>NUCLEOTIDE SEQUENCE [LARGE SCALE GENOMIC DNA]</scope>
    <source>
        <strain evidence="1 2">DSM 17907</strain>
    </source>
</reference>
<accession>A0A2D0L426</accession>
<organism evidence="1 2">
    <name type="scientific">Xenorhabdus kozodoii</name>
    <dbReference type="NCBI Taxonomy" id="351676"/>
    <lineage>
        <taxon>Bacteria</taxon>
        <taxon>Pseudomonadati</taxon>
        <taxon>Pseudomonadota</taxon>
        <taxon>Gammaproteobacteria</taxon>
        <taxon>Enterobacterales</taxon>
        <taxon>Morganellaceae</taxon>
        <taxon>Xenorhabdus</taxon>
    </lineage>
</organism>
<dbReference type="EMBL" id="NJCX01000025">
    <property type="protein sequence ID" value="PHM70438.1"/>
    <property type="molecule type" value="Genomic_DNA"/>
</dbReference>
<keyword evidence="2" id="KW-1185">Reference proteome</keyword>
<sequence length="43" mass="4971">MHGEFTNKPEKEVAITSYTRNQLIQARPIIIEGKSINNSQKRE</sequence>
<name>A0A2D0L426_9GAMM</name>